<comment type="caution">
    <text evidence="2">The sequence shown here is derived from an EMBL/GenBank/DDBJ whole genome shotgun (WGS) entry which is preliminary data.</text>
</comment>
<evidence type="ECO:0008006" key="4">
    <source>
        <dbReference type="Google" id="ProtNLM"/>
    </source>
</evidence>
<dbReference type="OrthoDB" id="4846833at2759"/>
<dbReference type="EMBL" id="JAGSXJ010000016">
    <property type="protein sequence ID" value="KAH6684904.1"/>
    <property type="molecule type" value="Genomic_DNA"/>
</dbReference>
<accession>A0A9P9AAX3</accession>
<reference evidence="2" key="1">
    <citation type="journal article" date="2021" name="Nat. Commun.">
        <title>Genetic determinants of endophytism in the Arabidopsis root mycobiome.</title>
        <authorList>
            <person name="Mesny F."/>
            <person name="Miyauchi S."/>
            <person name="Thiergart T."/>
            <person name="Pickel B."/>
            <person name="Atanasova L."/>
            <person name="Karlsson M."/>
            <person name="Huettel B."/>
            <person name="Barry K.W."/>
            <person name="Haridas S."/>
            <person name="Chen C."/>
            <person name="Bauer D."/>
            <person name="Andreopoulos W."/>
            <person name="Pangilinan J."/>
            <person name="LaButti K."/>
            <person name="Riley R."/>
            <person name="Lipzen A."/>
            <person name="Clum A."/>
            <person name="Drula E."/>
            <person name="Henrissat B."/>
            <person name="Kohler A."/>
            <person name="Grigoriev I.V."/>
            <person name="Martin F.M."/>
            <person name="Hacquard S."/>
        </authorList>
    </citation>
    <scope>NUCLEOTIDE SEQUENCE</scope>
    <source>
        <strain evidence="2">MPI-SDFR-AT-0117</strain>
    </source>
</reference>
<gene>
    <name evidence="2" type="ORF">F5X68DRAFT_276952</name>
</gene>
<evidence type="ECO:0000256" key="1">
    <source>
        <dbReference type="SAM" id="MobiDB-lite"/>
    </source>
</evidence>
<organism evidence="2 3">
    <name type="scientific">Plectosphaerella plurivora</name>
    <dbReference type="NCBI Taxonomy" id="936078"/>
    <lineage>
        <taxon>Eukaryota</taxon>
        <taxon>Fungi</taxon>
        <taxon>Dikarya</taxon>
        <taxon>Ascomycota</taxon>
        <taxon>Pezizomycotina</taxon>
        <taxon>Sordariomycetes</taxon>
        <taxon>Hypocreomycetidae</taxon>
        <taxon>Glomerellales</taxon>
        <taxon>Plectosphaerellaceae</taxon>
        <taxon>Plectosphaerella</taxon>
    </lineage>
</organism>
<keyword evidence="3" id="KW-1185">Reference proteome</keyword>
<dbReference type="Proteomes" id="UP000770015">
    <property type="component" value="Unassembled WGS sequence"/>
</dbReference>
<protein>
    <recommendedName>
        <fullName evidence="4">Protein kinase domain-containing protein</fullName>
    </recommendedName>
</protein>
<evidence type="ECO:0000313" key="3">
    <source>
        <dbReference type="Proteomes" id="UP000770015"/>
    </source>
</evidence>
<sequence length="458" mass="52784">MALLYEKPGIALPLRSHRPTEPFGKRDYRHPETSEVEAITPEDVGNLSYDEITFARHPRERHKPSILPLPEWFADNQTAKLSIECMLSVGSYGAKVVLCSVDNAPKAAWEKMGQDCPELIVAKIFDPLNYNDTPDPVAAADREYAQEAAAYFRMHSERLAKNPAYMDKPDLVPGFYGTWTTDITRDHLRKSFMSPHHKKKTKKKEALARKKFEEESKAATSAKDVVHSFRPVRIILLEYIEGSTVSNLCAKEPVWSRQADLRPHEPYQSQEKRLAIFHSIMDTGYRIGHFGITHFKRYPTSFIVKESDDRVVITDFSQSETWTYVDVGFHIQERLPRPLHPMTVCDIDKWWAFRGWFPPEWLEDVSLYDTWGEATFAHDQYTDKPTAQKISKELDWVNTPRTSGRVPSCPGDPTYKGDPRFKLPGNDKELEERWRIQAIAMGNIPPNFKTEDRIPAFQ</sequence>
<proteinExistence type="predicted"/>
<feature type="region of interest" description="Disordered" evidence="1">
    <location>
        <begin position="401"/>
        <end position="422"/>
    </location>
</feature>
<dbReference type="AlphaFoldDB" id="A0A9P9AAX3"/>
<evidence type="ECO:0000313" key="2">
    <source>
        <dbReference type="EMBL" id="KAH6684904.1"/>
    </source>
</evidence>
<name>A0A9P9AAX3_9PEZI</name>